<dbReference type="InterPro" id="IPR009057">
    <property type="entry name" value="Homeodomain-like_sf"/>
</dbReference>
<dbReference type="InterPro" id="IPR036271">
    <property type="entry name" value="Tet_transcr_reg_TetR-rel_C_sf"/>
</dbReference>
<evidence type="ECO:0000313" key="7">
    <source>
        <dbReference type="Proteomes" id="UP000234331"/>
    </source>
</evidence>
<dbReference type="GO" id="GO:0000976">
    <property type="term" value="F:transcription cis-regulatory region binding"/>
    <property type="evidence" value="ECO:0007669"/>
    <property type="project" value="TreeGrafter"/>
</dbReference>
<dbReference type="InterPro" id="IPR049445">
    <property type="entry name" value="TetR_SbtR-like_C"/>
</dbReference>
<dbReference type="PANTHER" id="PTHR30055">
    <property type="entry name" value="HTH-TYPE TRANSCRIPTIONAL REGULATOR RUTR"/>
    <property type="match status" value="1"/>
</dbReference>
<dbReference type="PRINTS" id="PR00455">
    <property type="entry name" value="HTHTETR"/>
</dbReference>
<dbReference type="InterPro" id="IPR001647">
    <property type="entry name" value="HTH_TetR"/>
</dbReference>
<keyword evidence="2 4" id="KW-0238">DNA-binding</keyword>
<evidence type="ECO:0000259" key="5">
    <source>
        <dbReference type="PROSITE" id="PS50977"/>
    </source>
</evidence>
<keyword evidence="1" id="KW-0805">Transcription regulation</keyword>
<dbReference type="Proteomes" id="UP000234331">
    <property type="component" value="Unassembled WGS sequence"/>
</dbReference>
<evidence type="ECO:0000256" key="2">
    <source>
        <dbReference type="ARBA" id="ARBA00023125"/>
    </source>
</evidence>
<dbReference type="GO" id="GO:0003700">
    <property type="term" value="F:DNA-binding transcription factor activity"/>
    <property type="evidence" value="ECO:0007669"/>
    <property type="project" value="TreeGrafter"/>
</dbReference>
<dbReference type="Pfam" id="PF21597">
    <property type="entry name" value="TetR_C_43"/>
    <property type="match status" value="1"/>
</dbReference>
<dbReference type="PANTHER" id="PTHR30055:SF234">
    <property type="entry name" value="HTH-TYPE TRANSCRIPTIONAL REGULATOR BETI"/>
    <property type="match status" value="1"/>
</dbReference>
<protein>
    <submittedName>
        <fullName evidence="6">Transcriptional regulator</fullName>
    </submittedName>
</protein>
<evidence type="ECO:0000256" key="3">
    <source>
        <dbReference type="ARBA" id="ARBA00023163"/>
    </source>
</evidence>
<evidence type="ECO:0000313" key="6">
    <source>
        <dbReference type="EMBL" id="SNQ48693.1"/>
    </source>
</evidence>
<dbReference type="AlphaFoldDB" id="A0A2I2KSN9"/>
<proteinExistence type="predicted"/>
<evidence type="ECO:0000256" key="4">
    <source>
        <dbReference type="PROSITE-ProRule" id="PRU00335"/>
    </source>
</evidence>
<sequence length="206" mass="21675">MGGRMSGTASGAPRRQRADAVANRARVLAAAREVFTERGGRASLNEVAKRAAVGPGTVYRHFPTLQALLVDLVRGDVERVCQRGRELATHEDPDTGLRIWLREFAAHACAMQGLLAAQLAVEFAPGDGNALAACHDALVATAGELLDRSKRSGTTPPTVDAPDLLRLVNAIAWASQQAPDDTDLIDRLLAISLGVGAARPQPSGSL</sequence>
<gene>
    <name evidence="6" type="ORF">FRACA_270010</name>
</gene>
<keyword evidence="3" id="KW-0804">Transcription</keyword>
<name>A0A2I2KSN9_9ACTN</name>
<reference evidence="6 7" key="1">
    <citation type="submission" date="2017-06" db="EMBL/GenBank/DDBJ databases">
        <authorList>
            <person name="Kim H.J."/>
            <person name="Triplett B.A."/>
        </authorList>
    </citation>
    <scope>NUCLEOTIDE SEQUENCE [LARGE SCALE GENOMIC DNA]</scope>
    <source>
        <strain evidence="6">FRACA_ARgP5</strain>
    </source>
</reference>
<dbReference type="Gene3D" id="1.10.357.10">
    <property type="entry name" value="Tetracycline Repressor, domain 2"/>
    <property type="match status" value="1"/>
</dbReference>
<dbReference type="SUPFAM" id="SSF48498">
    <property type="entry name" value="Tetracyclin repressor-like, C-terminal domain"/>
    <property type="match status" value="1"/>
</dbReference>
<dbReference type="EMBL" id="FZMO01000190">
    <property type="protein sequence ID" value="SNQ48693.1"/>
    <property type="molecule type" value="Genomic_DNA"/>
</dbReference>
<evidence type="ECO:0000256" key="1">
    <source>
        <dbReference type="ARBA" id="ARBA00023015"/>
    </source>
</evidence>
<feature type="DNA-binding region" description="H-T-H motif" evidence="4">
    <location>
        <begin position="43"/>
        <end position="62"/>
    </location>
</feature>
<dbReference type="InterPro" id="IPR050109">
    <property type="entry name" value="HTH-type_TetR-like_transc_reg"/>
</dbReference>
<keyword evidence="7" id="KW-1185">Reference proteome</keyword>
<dbReference type="Pfam" id="PF00440">
    <property type="entry name" value="TetR_N"/>
    <property type="match status" value="1"/>
</dbReference>
<accession>A0A2I2KSN9</accession>
<dbReference type="PROSITE" id="PS50977">
    <property type="entry name" value="HTH_TETR_2"/>
    <property type="match status" value="1"/>
</dbReference>
<organism evidence="6 7">
    <name type="scientific">Frankia canadensis</name>
    <dbReference type="NCBI Taxonomy" id="1836972"/>
    <lineage>
        <taxon>Bacteria</taxon>
        <taxon>Bacillati</taxon>
        <taxon>Actinomycetota</taxon>
        <taxon>Actinomycetes</taxon>
        <taxon>Frankiales</taxon>
        <taxon>Frankiaceae</taxon>
        <taxon>Frankia</taxon>
    </lineage>
</organism>
<feature type="domain" description="HTH tetR-type" evidence="5">
    <location>
        <begin position="21"/>
        <end position="80"/>
    </location>
</feature>
<dbReference type="SUPFAM" id="SSF46689">
    <property type="entry name" value="Homeodomain-like"/>
    <property type="match status" value="1"/>
</dbReference>